<sequence>MVKFTTSIVAATLLSVPVLAAASQEYEREVAESDLYGRDFPEDDVELLTREDLEDIFGRDFVEELEEREPLVMDSTCSNMASITSMATVDLEDNIATTTSVASAPAAILANSNSNHPDVSLEKIPKNSTLENSSMTLKSVNLLASACHGFHMLKHGFNHFHGHGGSGGQHHHHHLGGFSSGGDPSQQQQQPSRRDLEELEEREPLGFGMVSSVKL</sequence>
<evidence type="ECO:0000256" key="2">
    <source>
        <dbReference type="SAM" id="SignalP"/>
    </source>
</evidence>
<dbReference type="Proteomes" id="UP000724874">
    <property type="component" value="Unassembled WGS sequence"/>
</dbReference>
<organism evidence="3 4">
    <name type="scientific">Gymnopilus junonius</name>
    <name type="common">Spectacular rustgill mushroom</name>
    <name type="synonym">Gymnopilus spectabilis subsp. junonius</name>
    <dbReference type="NCBI Taxonomy" id="109634"/>
    <lineage>
        <taxon>Eukaryota</taxon>
        <taxon>Fungi</taxon>
        <taxon>Dikarya</taxon>
        <taxon>Basidiomycota</taxon>
        <taxon>Agaricomycotina</taxon>
        <taxon>Agaricomycetes</taxon>
        <taxon>Agaricomycetidae</taxon>
        <taxon>Agaricales</taxon>
        <taxon>Agaricineae</taxon>
        <taxon>Hymenogastraceae</taxon>
        <taxon>Gymnopilus</taxon>
    </lineage>
</organism>
<comment type="caution">
    <text evidence="3">The sequence shown here is derived from an EMBL/GenBank/DDBJ whole genome shotgun (WGS) entry which is preliminary data.</text>
</comment>
<evidence type="ECO:0000256" key="1">
    <source>
        <dbReference type="SAM" id="MobiDB-lite"/>
    </source>
</evidence>
<feature type="region of interest" description="Disordered" evidence="1">
    <location>
        <begin position="163"/>
        <end position="215"/>
    </location>
</feature>
<evidence type="ECO:0000313" key="3">
    <source>
        <dbReference type="EMBL" id="KAF8907873.1"/>
    </source>
</evidence>
<accession>A0A9P5NXI7</accession>
<keyword evidence="2" id="KW-0732">Signal</keyword>
<feature type="chain" id="PRO_5040438730" evidence="2">
    <location>
        <begin position="21"/>
        <end position="215"/>
    </location>
</feature>
<dbReference type="OrthoDB" id="3064941at2759"/>
<protein>
    <submittedName>
        <fullName evidence="3">Uncharacterized protein</fullName>
    </submittedName>
</protein>
<dbReference type="AlphaFoldDB" id="A0A9P5NXI7"/>
<evidence type="ECO:0000313" key="4">
    <source>
        <dbReference type="Proteomes" id="UP000724874"/>
    </source>
</evidence>
<feature type="signal peptide" evidence="2">
    <location>
        <begin position="1"/>
        <end position="20"/>
    </location>
</feature>
<name>A0A9P5NXI7_GYMJU</name>
<keyword evidence="4" id="KW-1185">Reference proteome</keyword>
<dbReference type="EMBL" id="JADNYJ010000013">
    <property type="protein sequence ID" value="KAF8907873.1"/>
    <property type="molecule type" value="Genomic_DNA"/>
</dbReference>
<gene>
    <name evidence="3" type="ORF">CPB84DRAFT_1843724</name>
</gene>
<feature type="compositionally biased region" description="Low complexity" evidence="1">
    <location>
        <begin position="181"/>
        <end position="191"/>
    </location>
</feature>
<proteinExistence type="predicted"/>
<reference evidence="3" key="1">
    <citation type="submission" date="2020-11" db="EMBL/GenBank/DDBJ databases">
        <authorList>
            <consortium name="DOE Joint Genome Institute"/>
            <person name="Ahrendt S."/>
            <person name="Riley R."/>
            <person name="Andreopoulos W."/>
            <person name="LaButti K."/>
            <person name="Pangilinan J."/>
            <person name="Ruiz-duenas F.J."/>
            <person name="Barrasa J.M."/>
            <person name="Sanchez-Garcia M."/>
            <person name="Camarero S."/>
            <person name="Miyauchi S."/>
            <person name="Serrano A."/>
            <person name="Linde D."/>
            <person name="Babiker R."/>
            <person name="Drula E."/>
            <person name="Ayuso-Fernandez I."/>
            <person name="Pacheco R."/>
            <person name="Padilla G."/>
            <person name="Ferreira P."/>
            <person name="Barriuso J."/>
            <person name="Kellner H."/>
            <person name="Castanera R."/>
            <person name="Alfaro M."/>
            <person name="Ramirez L."/>
            <person name="Pisabarro A.G."/>
            <person name="Kuo A."/>
            <person name="Tritt A."/>
            <person name="Lipzen A."/>
            <person name="He G."/>
            <person name="Yan M."/>
            <person name="Ng V."/>
            <person name="Cullen D."/>
            <person name="Martin F."/>
            <person name="Rosso M.-N."/>
            <person name="Henrissat B."/>
            <person name="Hibbett D."/>
            <person name="Martinez A.T."/>
            <person name="Grigoriev I.V."/>
        </authorList>
    </citation>
    <scope>NUCLEOTIDE SEQUENCE</scope>
    <source>
        <strain evidence="3">AH 44721</strain>
    </source>
</reference>